<dbReference type="InterPro" id="IPR013120">
    <property type="entry name" value="FAR_NAD-bd"/>
</dbReference>
<proteinExistence type="inferred from homology"/>
<evidence type="ECO:0000259" key="2">
    <source>
        <dbReference type="Pfam" id="PF07993"/>
    </source>
</evidence>
<dbReference type="GO" id="GO:0080019">
    <property type="term" value="F:alcohol-forming very long-chain fatty acyl-CoA reductase activity"/>
    <property type="evidence" value="ECO:0007669"/>
    <property type="project" value="InterPro"/>
</dbReference>
<comment type="similarity">
    <text evidence="1">Belongs to the fatty acyl-CoA reductase family.</text>
</comment>
<organism evidence="3 4">
    <name type="scientific">Adineta ricciae</name>
    <name type="common">Rotifer</name>
    <dbReference type="NCBI Taxonomy" id="249248"/>
    <lineage>
        <taxon>Eukaryota</taxon>
        <taxon>Metazoa</taxon>
        <taxon>Spiralia</taxon>
        <taxon>Gnathifera</taxon>
        <taxon>Rotifera</taxon>
        <taxon>Eurotatoria</taxon>
        <taxon>Bdelloidea</taxon>
        <taxon>Adinetida</taxon>
        <taxon>Adinetidae</taxon>
        <taxon>Adineta</taxon>
    </lineage>
</organism>
<dbReference type="GO" id="GO:0005777">
    <property type="term" value="C:peroxisome"/>
    <property type="evidence" value="ECO:0007669"/>
    <property type="project" value="TreeGrafter"/>
</dbReference>
<dbReference type="SUPFAM" id="SSF51735">
    <property type="entry name" value="NAD(P)-binding Rossmann-fold domains"/>
    <property type="match status" value="1"/>
</dbReference>
<keyword evidence="1" id="KW-0560">Oxidoreductase</keyword>
<feature type="non-terminal residue" evidence="3">
    <location>
        <position position="131"/>
    </location>
</feature>
<comment type="function">
    <text evidence="1">Catalyzes the reduction of fatty acyl-CoA to fatty alcohols.</text>
</comment>
<keyword evidence="1" id="KW-0444">Lipid biosynthesis</keyword>
<dbReference type="Pfam" id="PF07993">
    <property type="entry name" value="NAD_binding_4"/>
    <property type="match status" value="1"/>
</dbReference>
<keyword evidence="4" id="KW-1185">Reference proteome</keyword>
<sequence length="131" mass="14785">MAPRFDESIENACTSTIANFFKNKTIFVTGATGFVGKCLLEKLIRSCPNLHRIYVLIRGKHNITPNERLIQLCASPLFDTVRLINPNFASKFHAMEGDITLPNFGLNQIDETILIEKCQIIFHSAATIRFD</sequence>
<dbReference type="GO" id="GO:0102965">
    <property type="term" value="F:alcohol-forming long-chain fatty acyl-CoA reductase activity"/>
    <property type="evidence" value="ECO:0007669"/>
    <property type="project" value="UniProtKB-EC"/>
</dbReference>
<dbReference type="AlphaFoldDB" id="A0A816H862"/>
<dbReference type="EMBL" id="CAJNOR010015767">
    <property type="protein sequence ID" value="CAF1683211.1"/>
    <property type="molecule type" value="Genomic_DNA"/>
</dbReference>
<dbReference type="GO" id="GO:0035336">
    <property type="term" value="P:long-chain fatty-acyl-CoA metabolic process"/>
    <property type="evidence" value="ECO:0007669"/>
    <property type="project" value="TreeGrafter"/>
</dbReference>
<dbReference type="PANTHER" id="PTHR11011">
    <property type="entry name" value="MALE STERILITY PROTEIN 2-RELATED"/>
    <property type="match status" value="1"/>
</dbReference>
<gene>
    <name evidence="3" type="ORF">XAT740_LOCUS61126</name>
</gene>
<reference evidence="3" key="1">
    <citation type="submission" date="2021-02" db="EMBL/GenBank/DDBJ databases">
        <authorList>
            <person name="Nowell W R."/>
        </authorList>
    </citation>
    <scope>NUCLEOTIDE SEQUENCE</scope>
</reference>
<evidence type="ECO:0000256" key="1">
    <source>
        <dbReference type="RuleBase" id="RU363097"/>
    </source>
</evidence>
<keyword evidence="1" id="KW-0443">Lipid metabolism</keyword>
<dbReference type="Proteomes" id="UP000663828">
    <property type="component" value="Unassembled WGS sequence"/>
</dbReference>
<comment type="catalytic activity">
    <reaction evidence="1">
        <text>a long-chain fatty acyl-CoA + 2 NADPH + 2 H(+) = a long-chain primary fatty alcohol + 2 NADP(+) + CoA</text>
        <dbReference type="Rhea" id="RHEA:52716"/>
        <dbReference type="ChEBI" id="CHEBI:15378"/>
        <dbReference type="ChEBI" id="CHEBI:57287"/>
        <dbReference type="ChEBI" id="CHEBI:57783"/>
        <dbReference type="ChEBI" id="CHEBI:58349"/>
        <dbReference type="ChEBI" id="CHEBI:77396"/>
        <dbReference type="ChEBI" id="CHEBI:83139"/>
        <dbReference type="EC" id="1.2.1.84"/>
    </reaction>
</comment>
<dbReference type="InterPro" id="IPR036291">
    <property type="entry name" value="NAD(P)-bd_dom_sf"/>
</dbReference>
<name>A0A816H862_ADIRI</name>
<dbReference type="EC" id="1.2.1.84" evidence="1"/>
<comment type="caution">
    <text evidence="3">The sequence shown here is derived from an EMBL/GenBank/DDBJ whole genome shotgun (WGS) entry which is preliminary data.</text>
</comment>
<dbReference type="PANTHER" id="PTHR11011:SF45">
    <property type="entry name" value="FATTY ACYL-COA REDUCTASE CG8306-RELATED"/>
    <property type="match status" value="1"/>
</dbReference>
<evidence type="ECO:0000313" key="3">
    <source>
        <dbReference type="EMBL" id="CAF1683211.1"/>
    </source>
</evidence>
<accession>A0A816H862</accession>
<dbReference type="InterPro" id="IPR026055">
    <property type="entry name" value="FAR"/>
</dbReference>
<protein>
    <recommendedName>
        <fullName evidence="1">Fatty acyl-CoA reductase</fullName>
        <ecNumber evidence="1">1.2.1.84</ecNumber>
    </recommendedName>
</protein>
<evidence type="ECO:0000313" key="4">
    <source>
        <dbReference type="Proteomes" id="UP000663828"/>
    </source>
</evidence>
<feature type="domain" description="Thioester reductase (TE)" evidence="2">
    <location>
        <begin position="28"/>
        <end position="131"/>
    </location>
</feature>
<dbReference type="Gene3D" id="3.40.50.720">
    <property type="entry name" value="NAD(P)-binding Rossmann-like Domain"/>
    <property type="match status" value="1"/>
</dbReference>
<keyword evidence="1" id="KW-0521">NADP</keyword>